<proteinExistence type="predicted"/>
<comment type="caution">
    <text evidence="2">The sequence shown here is derived from an EMBL/GenBank/DDBJ whole genome shotgun (WGS) entry which is preliminary data.</text>
</comment>
<evidence type="ECO:0000313" key="2">
    <source>
        <dbReference type="EMBL" id="TMQ69758.1"/>
    </source>
</evidence>
<feature type="compositionally biased region" description="Low complexity" evidence="1">
    <location>
        <begin position="304"/>
        <end position="333"/>
    </location>
</feature>
<feature type="region of interest" description="Disordered" evidence="1">
    <location>
        <begin position="284"/>
        <end position="333"/>
    </location>
</feature>
<feature type="region of interest" description="Disordered" evidence="1">
    <location>
        <begin position="592"/>
        <end position="616"/>
    </location>
</feature>
<sequence length="1019" mass="110065">MKLRMAILTLFVVGVVAVLVVRRQPPSSSSVTARDAGTTEREPARAPAPLPMDSTVRLESLRARALSPYRLAPDRRLLLAVREIRRIAGLPETTVTASFTAGHWSIRCGSRELGHLSELPDFPEMVDLLTEQARNQAWARGWSDNSGPDRPELARALDRLDAPAALREADRAWVAGSRDAALFRDAAHAYALLLSETPDWGGLSDPIAARALATLSYARALGAEDPTRETCWLAQAMGYSTMARDLAHHLPATDPLRLYVMGDARGLERLAAAATDAARASTVAATRSGAPTKPAGSLRRHIAKAAAPARSRTATTRTRTVAKIPARSKPAAAEAAPGSLEASYFHLLEATSRDTEAWSSLWPSFDLPGVASALVLGSVIRVQGPEASTHAAEALLEGAGRRSSQKPGARSPIGAESHASLAELLRRVDAAADADPHVERGIFLTSDLWRAQRRSTFDAAVERIGRRSLESLDPMALSPWVGVGAPKARAARRGASIQRWFAHLADARVGRANAAGLRADVDSAAAGCAEALQSYEALRLALSPDDPKLREAARGLAMRMDSRPEDRIALGAIARRDLGAFTLAERLGVSDAADGSRSATDEPDSSAGSALARQATAHPTDWASVDRYAAWLERRGDYATARQSVQRWIARTPIDSNAVQSIDARTRLAHLFQLEGHPDQGVRWLGNLHRSGHFGAAERTALILQDLGQANQALAIAWAAHQRTPTLGAGSALLAELFWRQSNPAEAARVLADARASLTANDWKLQIAPRFVACFRSRQEDGVRAAEALLRVGFDDRATFGTLPEALGDAGVDALAFELQSRMRPPGAAGFESAILAYGFLKGSEGEAAALTWLRGRVAEGDHDLVGIVAYQEQHPELLWALAPRRLQGDMGDYHWLLRAATCMAAGPSHPHYTETVDHLGHDGGTYHLEIARYLLGLREEPEVLAMGKTSRQRAEVCYFAGLKAEQRGHMRDAADWYFMSVESDTGNNIESRWAMKRLRQWAARGRPQDRAPAQTPPA</sequence>
<dbReference type="InterPro" id="IPR011990">
    <property type="entry name" value="TPR-like_helical_dom_sf"/>
</dbReference>
<accession>A0A538U1M8</accession>
<protein>
    <recommendedName>
        <fullName evidence="4">Tetratricopeptide repeat protein</fullName>
    </recommendedName>
</protein>
<gene>
    <name evidence="2" type="ORF">E6K80_10665</name>
</gene>
<organism evidence="2 3">
    <name type="scientific">Eiseniibacteriota bacterium</name>
    <dbReference type="NCBI Taxonomy" id="2212470"/>
    <lineage>
        <taxon>Bacteria</taxon>
        <taxon>Candidatus Eiseniibacteriota</taxon>
    </lineage>
</organism>
<dbReference type="AlphaFoldDB" id="A0A538U1M8"/>
<evidence type="ECO:0000256" key="1">
    <source>
        <dbReference type="SAM" id="MobiDB-lite"/>
    </source>
</evidence>
<evidence type="ECO:0008006" key="4">
    <source>
        <dbReference type="Google" id="ProtNLM"/>
    </source>
</evidence>
<reference evidence="2 3" key="1">
    <citation type="journal article" date="2019" name="Nat. Microbiol.">
        <title>Mediterranean grassland soil C-N compound turnover is dependent on rainfall and depth, and is mediated by genomically divergent microorganisms.</title>
        <authorList>
            <person name="Diamond S."/>
            <person name="Andeer P.F."/>
            <person name="Li Z."/>
            <person name="Crits-Christoph A."/>
            <person name="Burstein D."/>
            <person name="Anantharaman K."/>
            <person name="Lane K.R."/>
            <person name="Thomas B.C."/>
            <person name="Pan C."/>
            <person name="Northen T.R."/>
            <person name="Banfield J.F."/>
        </authorList>
    </citation>
    <scope>NUCLEOTIDE SEQUENCE [LARGE SCALE GENOMIC DNA]</scope>
    <source>
        <strain evidence="2">WS_10</strain>
    </source>
</reference>
<dbReference type="Proteomes" id="UP000319836">
    <property type="component" value="Unassembled WGS sequence"/>
</dbReference>
<feature type="region of interest" description="Disordered" evidence="1">
    <location>
        <begin position="27"/>
        <end position="52"/>
    </location>
</feature>
<name>A0A538U1M8_UNCEI</name>
<dbReference type="EMBL" id="VBPA01000269">
    <property type="protein sequence ID" value="TMQ69758.1"/>
    <property type="molecule type" value="Genomic_DNA"/>
</dbReference>
<dbReference type="SUPFAM" id="SSF48452">
    <property type="entry name" value="TPR-like"/>
    <property type="match status" value="1"/>
</dbReference>
<evidence type="ECO:0000313" key="3">
    <source>
        <dbReference type="Proteomes" id="UP000319836"/>
    </source>
</evidence>
<dbReference type="Gene3D" id="1.25.40.10">
    <property type="entry name" value="Tetratricopeptide repeat domain"/>
    <property type="match status" value="1"/>
</dbReference>